<feature type="region of interest" description="Disordered" evidence="12">
    <location>
        <begin position="326"/>
        <end position="356"/>
    </location>
</feature>
<name>A0A2Z2NRQ5_9GAMM</name>
<dbReference type="AlphaFoldDB" id="A0A2Z2NRQ5"/>
<reference evidence="15 16" key="1">
    <citation type="submission" date="2016-12" db="EMBL/GenBank/DDBJ databases">
        <authorList>
            <person name="Song W.-J."/>
            <person name="Kurnit D.M."/>
        </authorList>
    </citation>
    <scope>NUCLEOTIDE SEQUENCE [LARGE SCALE GENOMIC DNA]</scope>
    <source>
        <strain evidence="15 16">IMCC3135</strain>
    </source>
</reference>
<keyword evidence="8" id="KW-0862">Zinc</keyword>
<evidence type="ECO:0000259" key="14">
    <source>
        <dbReference type="Pfam" id="PF01435"/>
    </source>
</evidence>
<feature type="transmembrane region" description="Helical" evidence="13">
    <location>
        <begin position="214"/>
        <end position="239"/>
    </location>
</feature>
<feature type="compositionally biased region" description="Polar residues" evidence="12">
    <location>
        <begin position="333"/>
        <end position="350"/>
    </location>
</feature>
<dbReference type="InterPro" id="IPR050083">
    <property type="entry name" value="HtpX_protease"/>
</dbReference>
<proteinExistence type="predicted"/>
<dbReference type="PANTHER" id="PTHR43221:SF1">
    <property type="entry name" value="PROTEASE HTPX"/>
    <property type="match status" value="1"/>
</dbReference>
<evidence type="ECO:0000256" key="7">
    <source>
        <dbReference type="ARBA" id="ARBA00022801"/>
    </source>
</evidence>
<keyword evidence="5 13" id="KW-0812">Transmembrane</keyword>
<feature type="domain" description="Peptidase M48" evidence="14">
    <location>
        <begin position="103"/>
        <end position="321"/>
    </location>
</feature>
<dbReference type="GO" id="GO:0046872">
    <property type="term" value="F:metal ion binding"/>
    <property type="evidence" value="ECO:0007669"/>
    <property type="project" value="UniProtKB-KW"/>
</dbReference>
<dbReference type="GO" id="GO:0006508">
    <property type="term" value="P:proteolysis"/>
    <property type="evidence" value="ECO:0007669"/>
    <property type="project" value="UniProtKB-KW"/>
</dbReference>
<evidence type="ECO:0000256" key="9">
    <source>
        <dbReference type="ARBA" id="ARBA00022989"/>
    </source>
</evidence>
<organism evidence="15 16">
    <name type="scientific">Granulosicoccus antarcticus IMCC3135</name>
    <dbReference type="NCBI Taxonomy" id="1192854"/>
    <lineage>
        <taxon>Bacteria</taxon>
        <taxon>Pseudomonadati</taxon>
        <taxon>Pseudomonadota</taxon>
        <taxon>Gammaproteobacteria</taxon>
        <taxon>Chromatiales</taxon>
        <taxon>Granulosicoccaceae</taxon>
        <taxon>Granulosicoccus</taxon>
    </lineage>
</organism>
<keyword evidence="3" id="KW-1003">Cell membrane</keyword>
<evidence type="ECO:0000256" key="5">
    <source>
        <dbReference type="ARBA" id="ARBA00022692"/>
    </source>
</evidence>
<dbReference type="Pfam" id="PF01435">
    <property type="entry name" value="Peptidase_M48"/>
    <property type="match status" value="1"/>
</dbReference>
<accession>A0A2Z2NRQ5</accession>
<protein>
    <recommendedName>
        <fullName evidence="14">Peptidase M48 domain-containing protein</fullName>
    </recommendedName>
</protein>
<keyword evidence="11 13" id="KW-0472">Membrane</keyword>
<dbReference type="OrthoDB" id="15218at2"/>
<gene>
    <name evidence="15" type="ORF">IMCC3135_11640</name>
</gene>
<evidence type="ECO:0000256" key="2">
    <source>
        <dbReference type="ARBA" id="ARBA00004651"/>
    </source>
</evidence>
<keyword evidence="7" id="KW-0378">Hydrolase</keyword>
<dbReference type="RefSeq" id="WP_088917729.1">
    <property type="nucleotide sequence ID" value="NZ_CP018632.1"/>
</dbReference>
<evidence type="ECO:0000256" key="6">
    <source>
        <dbReference type="ARBA" id="ARBA00022723"/>
    </source>
</evidence>
<keyword evidence="4" id="KW-0645">Protease</keyword>
<keyword evidence="9 13" id="KW-1133">Transmembrane helix</keyword>
<evidence type="ECO:0000256" key="13">
    <source>
        <dbReference type="SAM" id="Phobius"/>
    </source>
</evidence>
<feature type="transmembrane region" description="Helical" evidence="13">
    <location>
        <begin position="15"/>
        <end position="36"/>
    </location>
</feature>
<dbReference type="EMBL" id="CP018632">
    <property type="protein sequence ID" value="ASJ72418.1"/>
    <property type="molecule type" value="Genomic_DNA"/>
</dbReference>
<keyword evidence="10" id="KW-0482">Metalloprotease</keyword>
<comment type="subcellular location">
    <subcellularLocation>
        <location evidence="2">Cell membrane</location>
        <topology evidence="2">Multi-pass membrane protein</topology>
    </subcellularLocation>
</comment>
<evidence type="ECO:0000313" key="16">
    <source>
        <dbReference type="Proteomes" id="UP000250079"/>
    </source>
</evidence>
<evidence type="ECO:0000256" key="4">
    <source>
        <dbReference type="ARBA" id="ARBA00022670"/>
    </source>
</evidence>
<evidence type="ECO:0000256" key="10">
    <source>
        <dbReference type="ARBA" id="ARBA00023049"/>
    </source>
</evidence>
<evidence type="ECO:0000256" key="8">
    <source>
        <dbReference type="ARBA" id="ARBA00022833"/>
    </source>
</evidence>
<comment type="cofactor">
    <cofactor evidence="1">
        <name>Zn(2+)</name>
        <dbReference type="ChEBI" id="CHEBI:29105"/>
    </cofactor>
</comment>
<evidence type="ECO:0000256" key="3">
    <source>
        <dbReference type="ARBA" id="ARBA00022475"/>
    </source>
</evidence>
<sequence length="627" mass="69406">MNFFDQQASKRRQSFVLLILFLLTMAAMGGVIQSIVVGLSKLLGEQSSFLEPSAPALTLIGLVWFTVLAGGYFRYLDVRSGGAMLARRFGAVRASDRARFDKEQRLLNIVAEMAIASSTTQPDVYILRNESSINAFVLGAEDERHAMVVTQGALDAFDRTQLQAVVAHEFGHIKNGDLPTNMRLLIALGGLMAIDEVGRLLIGDSTVSRDDPISFHPGVIVGYVLRAIGSVGVFSGQLIRSAFSRQREYLADASAVQFTRDPVSLASALDIIRQREDEPALHSLHAQELAHLCFQANTALVWYRRLTASHPDIQLRIQTIEPHFSVKRRKSSRASGESASNRGSADSSPVSMPGSMGAHHLYGTNMVVEEVTRKPPSDRLLLLLPDESSCLAVLFALFVSDDPDKREQYHGALSRSFNEGFLERVQSVCALIPGELRSDRLGVIEHACSVLSGSIKQESRQRLLLKLERLLRSNDEYDLMRYASLQLIRRRLGVEFPMIESIVNGDSGTAQARHVKAFESMGREFALLLSLMVESSGASAQVLDAEFERVLKCYTTTRYPRRTAREEGIIQELEAAFQTLYVQPKSIRMAFVQHCLEIVEHDGYVARAERTLLDLFAASLGCDELAA</sequence>
<evidence type="ECO:0000256" key="1">
    <source>
        <dbReference type="ARBA" id="ARBA00001947"/>
    </source>
</evidence>
<dbReference type="InterPro" id="IPR001915">
    <property type="entry name" value="Peptidase_M48"/>
</dbReference>
<evidence type="ECO:0000313" key="15">
    <source>
        <dbReference type="EMBL" id="ASJ72418.1"/>
    </source>
</evidence>
<dbReference type="Proteomes" id="UP000250079">
    <property type="component" value="Chromosome"/>
</dbReference>
<dbReference type="KEGG" id="gai:IMCC3135_11640"/>
<dbReference type="Gene3D" id="3.30.2010.10">
    <property type="entry name" value="Metalloproteases ('zincins'), catalytic domain"/>
    <property type="match status" value="1"/>
</dbReference>
<dbReference type="PANTHER" id="PTHR43221">
    <property type="entry name" value="PROTEASE HTPX"/>
    <property type="match status" value="1"/>
</dbReference>
<feature type="transmembrane region" description="Helical" evidence="13">
    <location>
        <begin position="56"/>
        <end position="75"/>
    </location>
</feature>
<keyword evidence="16" id="KW-1185">Reference proteome</keyword>
<evidence type="ECO:0000256" key="12">
    <source>
        <dbReference type="SAM" id="MobiDB-lite"/>
    </source>
</evidence>
<dbReference type="GO" id="GO:0004222">
    <property type="term" value="F:metalloendopeptidase activity"/>
    <property type="evidence" value="ECO:0007669"/>
    <property type="project" value="InterPro"/>
</dbReference>
<evidence type="ECO:0000256" key="11">
    <source>
        <dbReference type="ARBA" id="ARBA00023136"/>
    </source>
</evidence>
<dbReference type="GO" id="GO:0005886">
    <property type="term" value="C:plasma membrane"/>
    <property type="evidence" value="ECO:0007669"/>
    <property type="project" value="UniProtKB-SubCell"/>
</dbReference>
<keyword evidence="6" id="KW-0479">Metal-binding</keyword>